<dbReference type="FunFam" id="3.40.50.2300:FF:000002">
    <property type="entry name" value="DNA-binding response regulator PhoP"/>
    <property type="match status" value="1"/>
</dbReference>
<dbReference type="InterPro" id="IPR039420">
    <property type="entry name" value="WalR-like"/>
</dbReference>
<evidence type="ECO:0000256" key="3">
    <source>
        <dbReference type="ARBA" id="ARBA00023015"/>
    </source>
</evidence>
<evidence type="ECO:0000256" key="2">
    <source>
        <dbReference type="ARBA" id="ARBA00023012"/>
    </source>
</evidence>
<evidence type="ECO:0000256" key="4">
    <source>
        <dbReference type="ARBA" id="ARBA00023125"/>
    </source>
</evidence>
<evidence type="ECO:0000313" key="10">
    <source>
        <dbReference type="EMBL" id="OGG00705.1"/>
    </source>
</evidence>
<keyword evidence="5" id="KW-0804">Transcription</keyword>
<dbReference type="FunFam" id="1.10.10.10:FF:000005">
    <property type="entry name" value="Two-component system response regulator"/>
    <property type="match status" value="1"/>
</dbReference>
<feature type="domain" description="Response regulatory" evidence="8">
    <location>
        <begin position="2"/>
        <end position="116"/>
    </location>
</feature>
<dbReference type="GO" id="GO:0006355">
    <property type="term" value="P:regulation of DNA-templated transcription"/>
    <property type="evidence" value="ECO:0007669"/>
    <property type="project" value="InterPro"/>
</dbReference>
<dbReference type="SMART" id="SM00862">
    <property type="entry name" value="Trans_reg_C"/>
    <property type="match status" value="1"/>
</dbReference>
<dbReference type="InterPro" id="IPR001867">
    <property type="entry name" value="OmpR/PhoB-type_DNA-bd"/>
</dbReference>
<evidence type="ECO:0000256" key="5">
    <source>
        <dbReference type="ARBA" id="ARBA00023163"/>
    </source>
</evidence>
<dbReference type="Gene3D" id="3.40.50.2300">
    <property type="match status" value="1"/>
</dbReference>
<dbReference type="PROSITE" id="PS50110">
    <property type="entry name" value="RESPONSE_REGULATORY"/>
    <property type="match status" value="1"/>
</dbReference>
<name>A0A1F5YKN1_9BACT</name>
<keyword evidence="1 6" id="KW-0597">Phosphoprotein</keyword>
<evidence type="ECO:0000256" key="6">
    <source>
        <dbReference type="PROSITE-ProRule" id="PRU00169"/>
    </source>
</evidence>
<dbReference type="Gene3D" id="1.10.10.10">
    <property type="entry name" value="Winged helix-like DNA-binding domain superfamily/Winged helix DNA-binding domain"/>
    <property type="match status" value="1"/>
</dbReference>
<dbReference type="EMBL" id="MFJB01000017">
    <property type="protein sequence ID" value="OGG00705.1"/>
    <property type="molecule type" value="Genomic_DNA"/>
</dbReference>
<dbReference type="InterPro" id="IPR011006">
    <property type="entry name" value="CheY-like_superfamily"/>
</dbReference>
<keyword evidence="2" id="KW-0902">Two-component regulatory system</keyword>
<dbReference type="SUPFAM" id="SSF52172">
    <property type="entry name" value="CheY-like"/>
    <property type="match status" value="1"/>
</dbReference>
<dbReference type="PANTHER" id="PTHR48111">
    <property type="entry name" value="REGULATOR OF RPOS"/>
    <property type="match status" value="1"/>
</dbReference>
<reference evidence="10 11" key="1">
    <citation type="journal article" date="2016" name="Nat. Commun.">
        <title>Thousands of microbial genomes shed light on interconnected biogeochemical processes in an aquifer system.</title>
        <authorList>
            <person name="Anantharaman K."/>
            <person name="Brown C.T."/>
            <person name="Hug L.A."/>
            <person name="Sharon I."/>
            <person name="Castelle C.J."/>
            <person name="Probst A.J."/>
            <person name="Thomas B.C."/>
            <person name="Singh A."/>
            <person name="Wilkins M.J."/>
            <person name="Karaoz U."/>
            <person name="Brodie E.L."/>
            <person name="Williams K.H."/>
            <person name="Hubbard S.S."/>
            <person name="Banfield J.F."/>
        </authorList>
    </citation>
    <scope>NUCLEOTIDE SEQUENCE [LARGE SCALE GENOMIC DNA]</scope>
</reference>
<protein>
    <submittedName>
        <fullName evidence="10">DNA-binding response regulator</fullName>
    </submittedName>
</protein>
<dbReference type="GO" id="GO:0000976">
    <property type="term" value="F:transcription cis-regulatory region binding"/>
    <property type="evidence" value="ECO:0007669"/>
    <property type="project" value="TreeGrafter"/>
</dbReference>
<keyword evidence="3" id="KW-0805">Transcription regulation</keyword>
<feature type="domain" description="OmpR/PhoB-type" evidence="9">
    <location>
        <begin position="124"/>
        <end position="222"/>
    </location>
</feature>
<dbReference type="CDD" id="cd19935">
    <property type="entry name" value="REC_OmpR_CusR-like"/>
    <property type="match status" value="1"/>
</dbReference>
<comment type="caution">
    <text evidence="10">The sequence shown here is derived from an EMBL/GenBank/DDBJ whole genome shotgun (WGS) entry which is preliminary data.</text>
</comment>
<dbReference type="PANTHER" id="PTHR48111:SF22">
    <property type="entry name" value="REGULATOR OF RPOS"/>
    <property type="match status" value="1"/>
</dbReference>
<evidence type="ECO:0000256" key="1">
    <source>
        <dbReference type="ARBA" id="ARBA00022553"/>
    </source>
</evidence>
<dbReference type="CDD" id="cd00383">
    <property type="entry name" value="trans_reg_C"/>
    <property type="match status" value="1"/>
</dbReference>
<evidence type="ECO:0000259" key="9">
    <source>
        <dbReference type="PROSITE" id="PS51755"/>
    </source>
</evidence>
<sequence length="229" mass="26216">MRILVIEDEHRLANVIKKGLIEDGFAVDLAYEGEDGQFMAESEPYDLIILDLMLPKIDGLTICKNLRKKNLKTPILILTAKTTVEDKVRGLDSGADDYLTKPFSFLELRSRIHALIRRSKQRPSPILKIADLVVDPLKHTVIKNKNLIILTPKEFAILEFLMRHKNEVVSRTMILEHVWDYNFEGMSNVVDVFVANLRKKIDQASKTKLIQTLHGVGYKISDKPLTREL</sequence>
<dbReference type="AlphaFoldDB" id="A0A1F5YKN1"/>
<keyword evidence="4 7" id="KW-0238">DNA-binding</keyword>
<dbReference type="Pfam" id="PF00486">
    <property type="entry name" value="Trans_reg_C"/>
    <property type="match status" value="1"/>
</dbReference>
<feature type="modified residue" description="4-aspartylphosphate" evidence="6">
    <location>
        <position position="51"/>
    </location>
</feature>
<dbReference type="InterPro" id="IPR036388">
    <property type="entry name" value="WH-like_DNA-bd_sf"/>
</dbReference>
<dbReference type="SMART" id="SM00448">
    <property type="entry name" value="REC"/>
    <property type="match status" value="1"/>
</dbReference>
<dbReference type="Gene3D" id="6.10.250.690">
    <property type="match status" value="1"/>
</dbReference>
<accession>A0A1F5YKN1</accession>
<dbReference type="GO" id="GO:0000156">
    <property type="term" value="F:phosphorelay response regulator activity"/>
    <property type="evidence" value="ECO:0007669"/>
    <property type="project" value="TreeGrafter"/>
</dbReference>
<dbReference type="Pfam" id="PF00072">
    <property type="entry name" value="Response_reg"/>
    <property type="match status" value="1"/>
</dbReference>
<proteinExistence type="predicted"/>
<evidence type="ECO:0000256" key="7">
    <source>
        <dbReference type="PROSITE-ProRule" id="PRU01091"/>
    </source>
</evidence>
<evidence type="ECO:0000259" key="8">
    <source>
        <dbReference type="PROSITE" id="PS50110"/>
    </source>
</evidence>
<organism evidence="10 11">
    <name type="scientific">Candidatus Gottesmanbacteria bacterium RBG_16_38_7b</name>
    <dbReference type="NCBI Taxonomy" id="1798372"/>
    <lineage>
        <taxon>Bacteria</taxon>
        <taxon>Candidatus Gottesmaniibacteriota</taxon>
    </lineage>
</organism>
<dbReference type="GO" id="GO:0032993">
    <property type="term" value="C:protein-DNA complex"/>
    <property type="evidence" value="ECO:0007669"/>
    <property type="project" value="TreeGrafter"/>
</dbReference>
<dbReference type="Proteomes" id="UP000177396">
    <property type="component" value="Unassembled WGS sequence"/>
</dbReference>
<dbReference type="InterPro" id="IPR001789">
    <property type="entry name" value="Sig_transdc_resp-reg_receiver"/>
</dbReference>
<evidence type="ECO:0000313" key="11">
    <source>
        <dbReference type="Proteomes" id="UP000177396"/>
    </source>
</evidence>
<feature type="DNA-binding region" description="OmpR/PhoB-type" evidence="7">
    <location>
        <begin position="124"/>
        <end position="222"/>
    </location>
</feature>
<gene>
    <name evidence="10" type="ORF">A2153_00410</name>
</gene>
<dbReference type="PROSITE" id="PS51755">
    <property type="entry name" value="OMPR_PHOB"/>
    <property type="match status" value="1"/>
</dbReference>
<dbReference type="GO" id="GO:0005829">
    <property type="term" value="C:cytosol"/>
    <property type="evidence" value="ECO:0007669"/>
    <property type="project" value="TreeGrafter"/>
</dbReference>